<dbReference type="InParanoid" id="D7EI22"/>
<proteinExistence type="predicted"/>
<organism evidence="1 2">
    <name type="scientific">Tribolium castaneum</name>
    <name type="common">Red flour beetle</name>
    <dbReference type="NCBI Taxonomy" id="7070"/>
    <lineage>
        <taxon>Eukaryota</taxon>
        <taxon>Metazoa</taxon>
        <taxon>Ecdysozoa</taxon>
        <taxon>Arthropoda</taxon>
        <taxon>Hexapoda</taxon>
        <taxon>Insecta</taxon>
        <taxon>Pterygota</taxon>
        <taxon>Neoptera</taxon>
        <taxon>Endopterygota</taxon>
        <taxon>Coleoptera</taxon>
        <taxon>Polyphaga</taxon>
        <taxon>Cucujiformia</taxon>
        <taxon>Tenebrionidae</taxon>
        <taxon>Tenebrionidae incertae sedis</taxon>
        <taxon>Tribolium</taxon>
    </lineage>
</organism>
<dbReference type="HOGENOM" id="CLU_590998_0_0_1"/>
<dbReference type="Proteomes" id="UP000007266">
    <property type="component" value="Unassembled WGS sequence"/>
</dbReference>
<reference evidence="1 2" key="2">
    <citation type="journal article" date="2010" name="Nucleic Acids Res.">
        <title>BeetleBase in 2010: revisions to provide comprehensive genomic information for Tribolium castaneum.</title>
        <authorList>
            <person name="Kim H.S."/>
            <person name="Murphy T."/>
            <person name="Xia J."/>
            <person name="Caragea D."/>
            <person name="Park Y."/>
            <person name="Beeman R.W."/>
            <person name="Lorenzen M.D."/>
            <person name="Butcher S."/>
            <person name="Manak J.R."/>
            <person name="Brown S.J."/>
        </authorList>
    </citation>
    <scope>NUCLEOTIDE SEQUENCE [LARGE SCALE GENOMIC DNA]</scope>
    <source>
        <strain evidence="1 2">Georgia GA2</strain>
    </source>
</reference>
<dbReference type="EMBL" id="KQ971689">
    <property type="protein sequence ID" value="EFA13122.1"/>
    <property type="molecule type" value="Genomic_DNA"/>
</dbReference>
<keyword evidence="2" id="KW-1185">Reference proteome</keyword>
<evidence type="ECO:0000313" key="1">
    <source>
        <dbReference type="EMBL" id="EFA13122.1"/>
    </source>
</evidence>
<dbReference type="PhylomeDB" id="D7EI22"/>
<gene>
    <name evidence="1" type="primary">GLEAN_06836</name>
    <name evidence="1" type="ORF">TcasGA2_TC006836</name>
</gene>
<name>D7EI22_TRICA</name>
<accession>D7EI22</accession>
<evidence type="ECO:0000313" key="2">
    <source>
        <dbReference type="Proteomes" id="UP000007266"/>
    </source>
</evidence>
<reference evidence="1 2" key="1">
    <citation type="journal article" date="2008" name="Nature">
        <title>The genome of the model beetle and pest Tribolium castaneum.</title>
        <authorList>
            <consortium name="Tribolium Genome Sequencing Consortium"/>
            <person name="Richards S."/>
            <person name="Gibbs R.A."/>
            <person name="Weinstock G.M."/>
            <person name="Brown S.J."/>
            <person name="Denell R."/>
            <person name="Beeman R.W."/>
            <person name="Gibbs R."/>
            <person name="Beeman R.W."/>
            <person name="Brown S.J."/>
            <person name="Bucher G."/>
            <person name="Friedrich M."/>
            <person name="Grimmelikhuijzen C.J."/>
            <person name="Klingler M."/>
            <person name="Lorenzen M."/>
            <person name="Richards S."/>
            <person name="Roth S."/>
            <person name="Schroder R."/>
            <person name="Tautz D."/>
            <person name="Zdobnov E.M."/>
            <person name="Muzny D."/>
            <person name="Gibbs R.A."/>
            <person name="Weinstock G.M."/>
            <person name="Attaway T."/>
            <person name="Bell S."/>
            <person name="Buhay C.J."/>
            <person name="Chandrabose M.N."/>
            <person name="Chavez D."/>
            <person name="Clerk-Blankenburg K.P."/>
            <person name="Cree A."/>
            <person name="Dao M."/>
            <person name="Davis C."/>
            <person name="Chacko J."/>
            <person name="Dinh H."/>
            <person name="Dugan-Rocha S."/>
            <person name="Fowler G."/>
            <person name="Garner T.T."/>
            <person name="Garnes J."/>
            <person name="Gnirke A."/>
            <person name="Hawes A."/>
            <person name="Hernandez J."/>
            <person name="Hines S."/>
            <person name="Holder M."/>
            <person name="Hume J."/>
            <person name="Jhangiani S.N."/>
            <person name="Joshi V."/>
            <person name="Khan Z.M."/>
            <person name="Jackson L."/>
            <person name="Kovar C."/>
            <person name="Kowis A."/>
            <person name="Lee S."/>
            <person name="Lewis L.R."/>
            <person name="Margolis J."/>
            <person name="Morgan M."/>
            <person name="Nazareth L.V."/>
            <person name="Nguyen N."/>
            <person name="Okwuonu G."/>
            <person name="Parker D."/>
            <person name="Richards S."/>
            <person name="Ruiz S.J."/>
            <person name="Santibanez J."/>
            <person name="Savard J."/>
            <person name="Scherer S.E."/>
            <person name="Schneider B."/>
            <person name="Sodergren E."/>
            <person name="Tautz D."/>
            <person name="Vattahil S."/>
            <person name="Villasana D."/>
            <person name="White C.S."/>
            <person name="Wright R."/>
            <person name="Park Y."/>
            <person name="Beeman R.W."/>
            <person name="Lord J."/>
            <person name="Oppert B."/>
            <person name="Lorenzen M."/>
            <person name="Brown S."/>
            <person name="Wang L."/>
            <person name="Savard J."/>
            <person name="Tautz D."/>
            <person name="Richards S."/>
            <person name="Weinstock G."/>
            <person name="Gibbs R.A."/>
            <person name="Liu Y."/>
            <person name="Worley K."/>
            <person name="Weinstock G."/>
            <person name="Elsik C.G."/>
            <person name="Reese J.T."/>
            <person name="Elhaik E."/>
            <person name="Landan G."/>
            <person name="Graur D."/>
            <person name="Arensburger P."/>
            <person name="Atkinson P."/>
            <person name="Beeman R.W."/>
            <person name="Beidler J."/>
            <person name="Brown S.J."/>
            <person name="Demuth J.P."/>
            <person name="Drury D.W."/>
            <person name="Du Y.Z."/>
            <person name="Fujiwara H."/>
            <person name="Lorenzen M."/>
            <person name="Maselli V."/>
            <person name="Osanai M."/>
            <person name="Park Y."/>
            <person name="Robertson H.M."/>
            <person name="Tu Z."/>
            <person name="Wang J.J."/>
            <person name="Wang S."/>
            <person name="Richards S."/>
            <person name="Song H."/>
            <person name="Zhang L."/>
            <person name="Sodergren E."/>
            <person name="Werner D."/>
            <person name="Stanke M."/>
            <person name="Morgenstern B."/>
            <person name="Solovyev V."/>
            <person name="Kosarev P."/>
            <person name="Brown G."/>
            <person name="Chen H.C."/>
            <person name="Ermolaeva O."/>
            <person name="Hlavina W."/>
            <person name="Kapustin Y."/>
            <person name="Kiryutin B."/>
            <person name="Kitts P."/>
            <person name="Maglott D."/>
            <person name="Pruitt K."/>
            <person name="Sapojnikov V."/>
            <person name="Souvorov A."/>
            <person name="Mackey A.J."/>
            <person name="Waterhouse R.M."/>
            <person name="Wyder S."/>
            <person name="Zdobnov E.M."/>
            <person name="Zdobnov E.M."/>
            <person name="Wyder S."/>
            <person name="Kriventseva E.V."/>
            <person name="Kadowaki T."/>
            <person name="Bork P."/>
            <person name="Aranda M."/>
            <person name="Bao R."/>
            <person name="Beermann A."/>
            <person name="Berns N."/>
            <person name="Bolognesi R."/>
            <person name="Bonneton F."/>
            <person name="Bopp D."/>
            <person name="Brown S.J."/>
            <person name="Bucher G."/>
            <person name="Butts T."/>
            <person name="Chaumot A."/>
            <person name="Denell R.E."/>
            <person name="Ferrier D.E."/>
            <person name="Friedrich M."/>
            <person name="Gordon C.M."/>
            <person name="Jindra M."/>
            <person name="Klingler M."/>
            <person name="Lan Q."/>
            <person name="Lattorff H.M."/>
            <person name="Laudet V."/>
            <person name="von Levetsow C."/>
            <person name="Liu Z."/>
            <person name="Lutz R."/>
            <person name="Lynch J.A."/>
            <person name="da Fonseca R.N."/>
            <person name="Posnien N."/>
            <person name="Reuter R."/>
            <person name="Roth S."/>
            <person name="Savard J."/>
            <person name="Schinko J.B."/>
            <person name="Schmitt C."/>
            <person name="Schoppmeier M."/>
            <person name="Schroder R."/>
            <person name="Shippy T.D."/>
            <person name="Simonnet F."/>
            <person name="Marques-Souza H."/>
            <person name="Tautz D."/>
            <person name="Tomoyasu Y."/>
            <person name="Trauner J."/>
            <person name="Van der Zee M."/>
            <person name="Vervoort M."/>
            <person name="Wittkopp N."/>
            <person name="Wimmer E.A."/>
            <person name="Yang X."/>
            <person name="Jones A.K."/>
            <person name="Sattelle D.B."/>
            <person name="Ebert P.R."/>
            <person name="Nelson D."/>
            <person name="Scott J.G."/>
            <person name="Beeman R.W."/>
            <person name="Muthukrishnan S."/>
            <person name="Kramer K.J."/>
            <person name="Arakane Y."/>
            <person name="Beeman R.W."/>
            <person name="Zhu Q."/>
            <person name="Hogenkamp D."/>
            <person name="Dixit R."/>
            <person name="Oppert B."/>
            <person name="Jiang H."/>
            <person name="Zou Z."/>
            <person name="Marshall J."/>
            <person name="Elpidina E."/>
            <person name="Vinokurov K."/>
            <person name="Oppert C."/>
            <person name="Zou Z."/>
            <person name="Evans J."/>
            <person name="Lu Z."/>
            <person name="Zhao P."/>
            <person name="Sumathipala N."/>
            <person name="Altincicek B."/>
            <person name="Vilcinskas A."/>
            <person name="Williams M."/>
            <person name="Hultmark D."/>
            <person name="Hetru C."/>
            <person name="Jiang H."/>
            <person name="Grimmelikhuijzen C.J."/>
            <person name="Hauser F."/>
            <person name="Cazzamali G."/>
            <person name="Williamson M."/>
            <person name="Park Y."/>
            <person name="Li B."/>
            <person name="Tanaka Y."/>
            <person name="Predel R."/>
            <person name="Neupert S."/>
            <person name="Schachtner J."/>
            <person name="Verleyen P."/>
            <person name="Raible F."/>
            <person name="Bork P."/>
            <person name="Friedrich M."/>
            <person name="Walden K.K."/>
            <person name="Robertson H.M."/>
            <person name="Angeli S."/>
            <person name="Foret S."/>
            <person name="Bucher G."/>
            <person name="Schuetz S."/>
            <person name="Maleszka R."/>
            <person name="Wimmer E.A."/>
            <person name="Beeman R.W."/>
            <person name="Lorenzen M."/>
            <person name="Tomoyasu Y."/>
            <person name="Miller S.C."/>
            <person name="Grossmann D."/>
            <person name="Bucher G."/>
        </authorList>
    </citation>
    <scope>NUCLEOTIDE SEQUENCE [LARGE SCALE GENOMIC DNA]</scope>
    <source>
        <strain evidence="1 2">Georgia GA2</strain>
    </source>
</reference>
<protein>
    <submittedName>
        <fullName evidence="1">Uncharacterized protein</fullName>
    </submittedName>
</protein>
<sequence>MQETSNKYCAQLYKGITVIDEATVSCCDNVLCDNEVNADDEDHEFLDAISELATEKAIDIRIFHFVIKQKNALIKELHGKINLLNEHIEWLKNPSSNVSNHDNKEKETAIEAVIATASTSAEPKKVLVTAVTGDKETSQEGTSVVRKPRRKLTIVGEQQQNGQLRLAPKMHHLHVYRLHPDTEINDIVDFLKADFPEIQCEALPSKHPEEYSSFKWCPYSRVFSEEATCKENFIVPRREDLKMLVINAQSLRSKISEFELLIEDEMYSIVAVKSTNTLLSDHLGIVLKASLPSSLNNCNTVKKIRPITDNGKGILFSLLEFADWDFIHDASLDINCKFEKFIDVISEKCDRAFPEIKVKYKSKNSMVVNWFDKDLLLLKNKLRILDDNIINNSCASRKHVDENSKDSNISSDAFNDFFSSIASELAKGLPDKAIDPINIMMFHCSDLDSRVNFAFSEVSCAEI</sequence>
<dbReference type="AlphaFoldDB" id="D7EI22"/>